<accession>A0A811NEW8</accession>
<evidence type="ECO:0000256" key="1">
    <source>
        <dbReference type="PROSITE-ProRule" id="PRU00325"/>
    </source>
</evidence>
<comment type="caution">
    <text evidence="4">The sequence shown here is derived from an EMBL/GenBank/DDBJ whole genome shotgun (WGS) entry which is preliminary data.</text>
</comment>
<dbReference type="Pfam" id="PF03101">
    <property type="entry name" value="FAR1"/>
    <property type="match status" value="1"/>
</dbReference>
<keyword evidence="5" id="KW-1185">Reference proteome</keyword>
<dbReference type="OrthoDB" id="626338at2759"/>
<dbReference type="Pfam" id="PF10551">
    <property type="entry name" value="MULE"/>
    <property type="match status" value="1"/>
</dbReference>
<dbReference type="PANTHER" id="PTHR47718:SF13">
    <property type="entry name" value="OS09G0290500 PROTEIN"/>
    <property type="match status" value="1"/>
</dbReference>
<keyword evidence="1" id="KW-0862">Zinc</keyword>
<evidence type="ECO:0000313" key="5">
    <source>
        <dbReference type="Proteomes" id="UP000604825"/>
    </source>
</evidence>
<dbReference type="AlphaFoldDB" id="A0A811NEW8"/>
<proteinExistence type="predicted"/>
<keyword evidence="1" id="KW-0479">Metal-binding</keyword>
<keyword evidence="2" id="KW-0812">Transmembrane</keyword>
<dbReference type="InterPro" id="IPR055782">
    <property type="entry name" value="DUF7358"/>
</dbReference>
<dbReference type="GO" id="GO:0008270">
    <property type="term" value="F:zinc ion binding"/>
    <property type="evidence" value="ECO:0007669"/>
    <property type="project" value="UniProtKB-KW"/>
</dbReference>
<keyword evidence="2" id="KW-0472">Membrane</keyword>
<evidence type="ECO:0000259" key="3">
    <source>
        <dbReference type="PROSITE" id="PS50966"/>
    </source>
</evidence>
<reference evidence="4" key="1">
    <citation type="submission" date="2020-10" db="EMBL/GenBank/DDBJ databases">
        <authorList>
            <person name="Han B."/>
            <person name="Lu T."/>
            <person name="Zhao Q."/>
            <person name="Huang X."/>
            <person name="Zhao Y."/>
        </authorList>
    </citation>
    <scope>NUCLEOTIDE SEQUENCE</scope>
</reference>
<keyword evidence="1" id="KW-0863">Zinc-finger</keyword>
<protein>
    <recommendedName>
        <fullName evidence="3">SWIM-type domain-containing protein</fullName>
    </recommendedName>
</protein>
<evidence type="ECO:0000256" key="2">
    <source>
        <dbReference type="SAM" id="Phobius"/>
    </source>
</evidence>
<dbReference type="PANTHER" id="PTHR47718">
    <property type="entry name" value="OS01G0519700 PROTEIN"/>
    <property type="match status" value="1"/>
</dbReference>
<dbReference type="EMBL" id="CAJGYO010000004">
    <property type="protein sequence ID" value="CAD6226033.1"/>
    <property type="molecule type" value="Genomic_DNA"/>
</dbReference>
<gene>
    <name evidence="4" type="ORF">NCGR_LOCUS17905</name>
</gene>
<dbReference type="Pfam" id="PF24057">
    <property type="entry name" value="DUF7358"/>
    <property type="match status" value="1"/>
</dbReference>
<dbReference type="PROSITE" id="PS50966">
    <property type="entry name" value="ZF_SWIM"/>
    <property type="match status" value="1"/>
</dbReference>
<keyword evidence="2" id="KW-1133">Transmembrane helix</keyword>
<dbReference type="InterPro" id="IPR007527">
    <property type="entry name" value="Znf_SWIM"/>
</dbReference>
<feature type="transmembrane region" description="Helical" evidence="2">
    <location>
        <begin position="714"/>
        <end position="738"/>
    </location>
</feature>
<sequence length="769" mass="88946">MSDDDSLLEYSEIVMKMFGSEDDGFEFYNNYAYEKGFSVRKEYCEWDNGHNERTLRKFVCSCEGFRAEKEVRREIKKRRPRNITRCGCRAQLVIAQDPNTEQWCVKDFIDEHNHPMTEPDLACFLRSHRRISDDQKAEIVQLQISGIRKHQIMDIMVRRYNGYDKVGFTSRDLYNFCHRNKAETLSGGDARTIISYMTESKRRDPDFFFQYKTDGRGHLTGLLWCDFQCQMDYRAFGDVIVFDGTYKTNRYNLTLVPFVGVNHHKSTVLFACGILSHEDTESYVWLLRSFCDAMIQKHPVSVITDGDRAMQKAISIVWPNSSHRLCVWHIEVCIARNLHTQDLKDKVRVFSDDRCSIEKIERKWIAFLAKEKVTDKDSWLYQMYEMREIWCAAYHAGKCYLGLRSNQRSESLHSRIQFNLDRKMTLLELIQHVDHCLSKLRSNEAYLDFQASSKPCLQPDASTIEKEAANLFTPSVYFADVQYSVKAADKCYWIETVDGYDIVEYIVGKVDKGDKQYYVKCEICVVERKLKEISCSCLKLQSLGTPCSHIFFVLGRRGEHKLPDCYVLERWTRGAKRGFPPIRKSAMYDYSDSLQRYHELHNISQTASFIASQSLEAYGRLKRVLHEEAAMIPPNGGENGGKRFGPVLPQALDVDSADVFDPIHVPGRGAPKKKLKSVSDKSKKKCTLCKGEGHNRRTCSKREEDEADQVSGRALIALFLILSWVVVIVQCFTGCDILRWRSFMQHMIWHGKLITGKCSTTGFEKLCAA</sequence>
<dbReference type="InterPro" id="IPR018289">
    <property type="entry name" value="MULE_transposase_dom"/>
</dbReference>
<dbReference type="InterPro" id="IPR004330">
    <property type="entry name" value="FAR1_DNA_bnd_dom"/>
</dbReference>
<evidence type="ECO:0000313" key="4">
    <source>
        <dbReference type="EMBL" id="CAD6226033.1"/>
    </source>
</evidence>
<feature type="domain" description="SWIM-type" evidence="3">
    <location>
        <begin position="517"/>
        <end position="558"/>
    </location>
</feature>
<dbReference type="Proteomes" id="UP000604825">
    <property type="component" value="Unassembled WGS sequence"/>
</dbReference>
<name>A0A811NEW8_9POAL</name>
<organism evidence="4 5">
    <name type="scientific">Miscanthus lutarioriparius</name>
    <dbReference type="NCBI Taxonomy" id="422564"/>
    <lineage>
        <taxon>Eukaryota</taxon>
        <taxon>Viridiplantae</taxon>
        <taxon>Streptophyta</taxon>
        <taxon>Embryophyta</taxon>
        <taxon>Tracheophyta</taxon>
        <taxon>Spermatophyta</taxon>
        <taxon>Magnoliopsida</taxon>
        <taxon>Liliopsida</taxon>
        <taxon>Poales</taxon>
        <taxon>Poaceae</taxon>
        <taxon>PACMAD clade</taxon>
        <taxon>Panicoideae</taxon>
        <taxon>Andropogonodae</taxon>
        <taxon>Andropogoneae</taxon>
        <taxon>Saccharinae</taxon>
        <taxon>Miscanthus</taxon>
    </lineage>
</organism>